<evidence type="ECO:0008006" key="3">
    <source>
        <dbReference type="Google" id="ProtNLM"/>
    </source>
</evidence>
<gene>
    <name evidence="1" type="ORF">ARMGADRAFT_1070664</name>
</gene>
<proteinExistence type="predicted"/>
<dbReference type="OMA" id="HINIQQW"/>
<dbReference type="AlphaFoldDB" id="A0A2H3E9V5"/>
<evidence type="ECO:0000313" key="2">
    <source>
        <dbReference type="Proteomes" id="UP000217790"/>
    </source>
</evidence>
<evidence type="ECO:0000313" key="1">
    <source>
        <dbReference type="EMBL" id="PBL04192.1"/>
    </source>
</evidence>
<sequence length="372" mass="41971">MESVGASYLLSNQLLRAAPFDVDVSIEGSPVASTVNRIFQTLVLFSPQVRSLTIDAGALSYQFLSTCRGFFQHLQSLSICDASYYLFEGSETEDPYHDLTIDAFAFVPRLKCLWVHALLLQSVALASATLSSIVQFSTPLYSQWTTVFRLISQMNKLESLDLLCDCDVDAIDDDPSPVIVPSLCRLTLRDPDRWQNIPVVWDKVNVSQVTTVVLSYQGEYSVVTYPSLLTSVTSIMELHVHVGEFMDNSDNHSTQMISFLRCMLNVATFCIRTFFHCSLFFREVSRDSHFLPNLRGISFGYEGGVDAEGDAQLIEAVYIRATNPAFRTVKKISLRSSLSYSTDLYRQKWDALCRNGQVVVEVDDFPFCYFER</sequence>
<protein>
    <recommendedName>
        <fullName evidence="3">F-box domain-containing protein</fullName>
    </recommendedName>
</protein>
<keyword evidence="2" id="KW-1185">Reference proteome</keyword>
<name>A0A2H3E9V5_ARMGA</name>
<dbReference type="EMBL" id="KZ293644">
    <property type="protein sequence ID" value="PBL04192.1"/>
    <property type="molecule type" value="Genomic_DNA"/>
</dbReference>
<dbReference type="Proteomes" id="UP000217790">
    <property type="component" value="Unassembled WGS sequence"/>
</dbReference>
<reference evidence="2" key="1">
    <citation type="journal article" date="2017" name="Nat. Ecol. Evol.">
        <title>Genome expansion and lineage-specific genetic innovations in the forest pathogenic fungi Armillaria.</title>
        <authorList>
            <person name="Sipos G."/>
            <person name="Prasanna A.N."/>
            <person name="Walter M.C."/>
            <person name="O'Connor E."/>
            <person name="Balint B."/>
            <person name="Krizsan K."/>
            <person name="Kiss B."/>
            <person name="Hess J."/>
            <person name="Varga T."/>
            <person name="Slot J."/>
            <person name="Riley R."/>
            <person name="Boka B."/>
            <person name="Rigling D."/>
            <person name="Barry K."/>
            <person name="Lee J."/>
            <person name="Mihaltcheva S."/>
            <person name="LaButti K."/>
            <person name="Lipzen A."/>
            <person name="Waldron R."/>
            <person name="Moloney N.M."/>
            <person name="Sperisen C."/>
            <person name="Kredics L."/>
            <person name="Vagvoelgyi C."/>
            <person name="Patrignani A."/>
            <person name="Fitzpatrick D."/>
            <person name="Nagy I."/>
            <person name="Doyle S."/>
            <person name="Anderson J.B."/>
            <person name="Grigoriev I.V."/>
            <person name="Gueldener U."/>
            <person name="Muensterkoetter M."/>
            <person name="Nagy L.G."/>
        </authorList>
    </citation>
    <scope>NUCLEOTIDE SEQUENCE [LARGE SCALE GENOMIC DNA]</scope>
    <source>
        <strain evidence="2">Ar21-2</strain>
    </source>
</reference>
<dbReference type="OrthoDB" id="3102284at2759"/>
<dbReference type="InParanoid" id="A0A2H3E9V5"/>
<organism evidence="1 2">
    <name type="scientific">Armillaria gallica</name>
    <name type="common">Bulbous honey fungus</name>
    <name type="synonym">Armillaria bulbosa</name>
    <dbReference type="NCBI Taxonomy" id="47427"/>
    <lineage>
        <taxon>Eukaryota</taxon>
        <taxon>Fungi</taxon>
        <taxon>Dikarya</taxon>
        <taxon>Basidiomycota</taxon>
        <taxon>Agaricomycotina</taxon>
        <taxon>Agaricomycetes</taxon>
        <taxon>Agaricomycetidae</taxon>
        <taxon>Agaricales</taxon>
        <taxon>Marasmiineae</taxon>
        <taxon>Physalacriaceae</taxon>
        <taxon>Armillaria</taxon>
    </lineage>
</organism>
<accession>A0A2H3E9V5</accession>